<dbReference type="OrthoDB" id="195113at2"/>
<dbReference type="RefSeq" id="WP_078351515.1">
    <property type="nucleotide sequence ID" value="NZ_MBTF01000039.1"/>
</dbReference>
<evidence type="ECO:0000313" key="3">
    <source>
        <dbReference type="Proteomes" id="UP000189739"/>
    </source>
</evidence>
<dbReference type="GO" id="GO:0009231">
    <property type="term" value="P:riboflavin biosynthetic process"/>
    <property type="evidence" value="ECO:0007669"/>
    <property type="project" value="InterPro"/>
</dbReference>
<sequence>MRNVICAMNLSIDGCYDHTKLSGSEAIHQYFADLLKEVDLGISGRKMYELMNPYWQEAAKERSGVKGTDDFADTITAIESIVVSRTMPEVPGGPRIIRDNVADEVRKLKQLPGKKISIGGISLRSQLIAEGLIDEFYFVIQPILIGKGPKFLDETGLPDSLKLELVDTKILEPGCVAMHYLKK</sequence>
<dbReference type="InterPro" id="IPR002734">
    <property type="entry name" value="RibDG_C"/>
</dbReference>
<keyword evidence="3" id="KW-1185">Reference proteome</keyword>
<dbReference type="Proteomes" id="UP000189739">
    <property type="component" value="Unassembled WGS sequence"/>
</dbReference>
<dbReference type="Gene3D" id="3.40.430.10">
    <property type="entry name" value="Dihydrofolate Reductase, subunit A"/>
    <property type="match status" value="1"/>
</dbReference>
<evidence type="ECO:0000259" key="1">
    <source>
        <dbReference type="Pfam" id="PF01872"/>
    </source>
</evidence>
<dbReference type="AlphaFoldDB" id="A0A1S9P6G3"/>
<accession>A0A1S9P6G3</accession>
<proteinExistence type="predicted"/>
<reference evidence="2 3" key="1">
    <citation type="submission" date="2016-07" db="EMBL/GenBank/DDBJ databases">
        <title>Genomic analysis of zinc-resistant bacterium Mucilaginibacter pedocola TBZ30.</title>
        <authorList>
            <person name="Huang J."/>
            <person name="Tang J."/>
        </authorList>
    </citation>
    <scope>NUCLEOTIDE SEQUENCE [LARGE SCALE GENOMIC DNA]</scope>
    <source>
        <strain evidence="2 3">TBZ30</strain>
    </source>
</reference>
<dbReference type="STRING" id="1792845.BC343_19145"/>
<dbReference type="EMBL" id="MBTF01000039">
    <property type="protein sequence ID" value="OOQ56553.1"/>
    <property type="molecule type" value="Genomic_DNA"/>
</dbReference>
<dbReference type="Pfam" id="PF01872">
    <property type="entry name" value="RibD_C"/>
    <property type="match status" value="1"/>
</dbReference>
<organism evidence="2 3">
    <name type="scientific">Mucilaginibacter pedocola</name>
    <dbReference type="NCBI Taxonomy" id="1792845"/>
    <lineage>
        <taxon>Bacteria</taxon>
        <taxon>Pseudomonadati</taxon>
        <taxon>Bacteroidota</taxon>
        <taxon>Sphingobacteriia</taxon>
        <taxon>Sphingobacteriales</taxon>
        <taxon>Sphingobacteriaceae</taxon>
        <taxon>Mucilaginibacter</taxon>
    </lineage>
</organism>
<comment type="caution">
    <text evidence="2">The sequence shown here is derived from an EMBL/GenBank/DDBJ whole genome shotgun (WGS) entry which is preliminary data.</text>
</comment>
<feature type="domain" description="Bacterial bifunctional deaminase-reductase C-terminal" evidence="1">
    <location>
        <begin position="3"/>
        <end position="174"/>
    </location>
</feature>
<dbReference type="SUPFAM" id="SSF53597">
    <property type="entry name" value="Dihydrofolate reductase-like"/>
    <property type="match status" value="1"/>
</dbReference>
<protein>
    <recommendedName>
        <fullName evidence="1">Bacterial bifunctional deaminase-reductase C-terminal domain-containing protein</fullName>
    </recommendedName>
</protein>
<gene>
    <name evidence="2" type="ORF">BC343_19145</name>
</gene>
<name>A0A1S9P6G3_9SPHI</name>
<dbReference type="GO" id="GO:0008703">
    <property type="term" value="F:5-amino-6-(5-phosphoribosylamino)uracil reductase activity"/>
    <property type="evidence" value="ECO:0007669"/>
    <property type="project" value="InterPro"/>
</dbReference>
<evidence type="ECO:0000313" key="2">
    <source>
        <dbReference type="EMBL" id="OOQ56553.1"/>
    </source>
</evidence>
<dbReference type="InterPro" id="IPR024072">
    <property type="entry name" value="DHFR-like_dom_sf"/>
</dbReference>